<reference evidence="2 3" key="1">
    <citation type="submission" date="2016-04" db="EMBL/GenBank/DDBJ databases">
        <title>Complete genome sequence of Bacillus oceanisediminis strain 2691.</title>
        <authorList>
            <person name="Jeong H."/>
            <person name="Kim H.J."/>
            <person name="Lee D.-W."/>
        </authorList>
    </citation>
    <scope>NUCLEOTIDE SEQUENCE [LARGE SCALE GENOMIC DNA]</scope>
    <source>
        <strain evidence="2 3">2691</strain>
    </source>
</reference>
<dbReference type="KEGG" id="bon:A361_20625"/>
<keyword evidence="1" id="KW-1133">Transmembrane helix</keyword>
<proteinExistence type="predicted"/>
<sequence>MKKTLISLAGGLILGLISSILILNYNGWTYIHHNKNGEVEKVINELDFNLLTNSLLLIFASTILIYVLISFFEKRKNKVKK</sequence>
<accession>A0A160MF05</accession>
<feature type="transmembrane region" description="Helical" evidence="1">
    <location>
        <begin position="12"/>
        <end position="31"/>
    </location>
</feature>
<dbReference type="EMBL" id="CP015506">
    <property type="protein sequence ID" value="AND41464.1"/>
    <property type="molecule type" value="Genomic_DNA"/>
</dbReference>
<dbReference type="Proteomes" id="UP000077856">
    <property type="component" value="Chromosome"/>
</dbReference>
<feature type="transmembrane region" description="Helical" evidence="1">
    <location>
        <begin position="51"/>
        <end position="72"/>
    </location>
</feature>
<evidence type="ECO:0000313" key="3">
    <source>
        <dbReference type="Proteomes" id="UP000077856"/>
    </source>
</evidence>
<organism evidence="2 3">
    <name type="scientific">Cytobacillus oceanisediminis 2691</name>
    <dbReference type="NCBI Taxonomy" id="1196031"/>
    <lineage>
        <taxon>Bacteria</taxon>
        <taxon>Bacillati</taxon>
        <taxon>Bacillota</taxon>
        <taxon>Bacilli</taxon>
        <taxon>Bacillales</taxon>
        <taxon>Bacillaceae</taxon>
        <taxon>Cytobacillus</taxon>
    </lineage>
</organism>
<protein>
    <submittedName>
        <fullName evidence="2">Uncharacterized protein</fullName>
    </submittedName>
</protein>
<keyword evidence="1" id="KW-0472">Membrane</keyword>
<dbReference type="RefSeq" id="WP_019380124.1">
    <property type="nucleotide sequence ID" value="NZ_CP015506.1"/>
</dbReference>
<evidence type="ECO:0000313" key="2">
    <source>
        <dbReference type="EMBL" id="AND41464.1"/>
    </source>
</evidence>
<gene>
    <name evidence="2" type="ORF">A361_20625</name>
</gene>
<name>A0A160MF05_9BACI</name>
<evidence type="ECO:0000256" key="1">
    <source>
        <dbReference type="SAM" id="Phobius"/>
    </source>
</evidence>
<keyword evidence="1" id="KW-0812">Transmembrane</keyword>
<dbReference type="AlphaFoldDB" id="A0A160MF05"/>